<keyword evidence="6" id="KW-1185">Reference proteome</keyword>
<keyword evidence="1 2" id="KW-0694">RNA-binding</keyword>
<name>A0A7R9A7W8_9CRUS</name>
<dbReference type="PROSITE" id="PS50102">
    <property type="entry name" value="RRM"/>
    <property type="match status" value="1"/>
</dbReference>
<evidence type="ECO:0000313" key="6">
    <source>
        <dbReference type="Proteomes" id="UP000677054"/>
    </source>
</evidence>
<dbReference type="EMBL" id="LR901199">
    <property type="protein sequence ID" value="CAD7248037.1"/>
    <property type="molecule type" value="Genomic_DNA"/>
</dbReference>
<dbReference type="GO" id="GO:0003723">
    <property type="term" value="F:RNA binding"/>
    <property type="evidence" value="ECO:0007669"/>
    <property type="project" value="UniProtKB-UniRule"/>
</dbReference>
<evidence type="ECO:0000259" key="4">
    <source>
        <dbReference type="PROSITE" id="PS50102"/>
    </source>
</evidence>
<feature type="compositionally biased region" description="Polar residues" evidence="3">
    <location>
        <begin position="157"/>
        <end position="179"/>
    </location>
</feature>
<sequence>MLYSAHTKVLLHICANLYIYPDVGLRMSFCDEMKSVKKPSGCFLTFKNVSNMGHHEIECLFGEHGEVSSISEGSRREQIIVQFTNEVDADVAFCHLRYNENLQDLRMPQSIVGKRLSLPKVPKSEKYEEEFKQSPNQKKVLLSPEGLSHALKEEKQFLNSEDTGSPNESKSKKNQYSQDKAQDRSKRCREISPNLRPSKKPNPDHYHHESPEVKSSTKAFHQGQKTRKRLGLLGDGPKNVRPYADTGERPRGLLEHNDKLLGFLGNGDRPQGLLSDSDRPRGLLGDRPPLLQFPRNSSPCHSSVPRPVHVRQERMNLELVIVNLPLNWTEDIVQGLLKSFLPISHCQSSSGTLGKRCWISTFAHIEELEAAWSYLHGLVVEGKKVLAAPINQLDRLAQQIATSSLVVDVLVSNFPEKIQETDLMELFHPFRPLNVVIMINMDISLPNSFPKIPTNAYVTLPDYMTAVEATRELDGTRFRGKAILVEVVEHGKHMGQPLSPSPALQPYPATFKLELELKVALVPALSPGIVSAGMHTIWERPTETPDGLRK</sequence>
<protein>
    <recommendedName>
        <fullName evidence="4">RRM domain-containing protein</fullName>
    </recommendedName>
</protein>
<dbReference type="SUPFAM" id="SSF54928">
    <property type="entry name" value="RNA-binding domain, RBD"/>
    <property type="match status" value="2"/>
</dbReference>
<dbReference type="InterPro" id="IPR035979">
    <property type="entry name" value="RBD_domain_sf"/>
</dbReference>
<accession>A0A7R9A7W8</accession>
<dbReference type="InterPro" id="IPR012677">
    <property type="entry name" value="Nucleotide-bd_a/b_plait_sf"/>
</dbReference>
<feature type="domain" description="RRM" evidence="4">
    <location>
        <begin position="407"/>
        <end position="490"/>
    </location>
</feature>
<evidence type="ECO:0000256" key="1">
    <source>
        <dbReference type="ARBA" id="ARBA00022884"/>
    </source>
</evidence>
<dbReference type="AlphaFoldDB" id="A0A7R9A7W8"/>
<evidence type="ECO:0000256" key="2">
    <source>
        <dbReference type="PROSITE-ProRule" id="PRU00176"/>
    </source>
</evidence>
<proteinExistence type="predicted"/>
<organism evidence="5">
    <name type="scientific">Darwinula stevensoni</name>
    <dbReference type="NCBI Taxonomy" id="69355"/>
    <lineage>
        <taxon>Eukaryota</taxon>
        <taxon>Metazoa</taxon>
        <taxon>Ecdysozoa</taxon>
        <taxon>Arthropoda</taxon>
        <taxon>Crustacea</taxon>
        <taxon>Oligostraca</taxon>
        <taxon>Ostracoda</taxon>
        <taxon>Podocopa</taxon>
        <taxon>Podocopida</taxon>
        <taxon>Darwinulocopina</taxon>
        <taxon>Darwinuloidea</taxon>
        <taxon>Darwinulidae</taxon>
        <taxon>Darwinula</taxon>
    </lineage>
</organism>
<dbReference type="Gene3D" id="3.30.70.330">
    <property type="match status" value="1"/>
</dbReference>
<dbReference type="EMBL" id="CAJPEV010001682">
    <property type="protein sequence ID" value="CAG0893844.1"/>
    <property type="molecule type" value="Genomic_DNA"/>
</dbReference>
<feature type="compositionally biased region" description="Basic and acidic residues" evidence="3">
    <location>
        <begin position="180"/>
        <end position="190"/>
    </location>
</feature>
<feature type="region of interest" description="Disordered" evidence="3">
    <location>
        <begin position="157"/>
        <end position="251"/>
    </location>
</feature>
<dbReference type="CDD" id="cd00590">
    <property type="entry name" value="RRM_SF"/>
    <property type="match status" value="2"/>
</dbReference>
<feature type="compositionally biased region" description="Basic and acidic residues" evidence="3">
    <location>
        <begin position="201"/>
        <end position="212"/>
    </location>
</feature>
<dbReference type="InterPro" id="IPR000504">
    <property type="entry name" value="RRM_dom"/>
</dbReference>
<gene>
    <name evidence="5" type="ORF">DSTB1V02_LOCUS7860</name>
</gene>
<feature type="region of interest" description="Disordered" evidence="3">
    <location>
        <begin position="265"/>
        <end position="304"/>
    </location>
</feature>
<reference evidence="5" key="1">
    <citation type="submission" date="2020-11" db="EMBL/GenBank/DDBJ databases">
        <authorList>
            <person name="Tran Van P."/>
        </authorList>
    </citation>
    <scope>NUCLEOTIDE SEQUENCE</scope>
</reference>
<evidence type="ECO:0000313" key="5">
    <source>
        <dbReference type="EMBL" id="CAD7248037.1"/>
    </source>
</evidence>
<dbReference type="Proteomes" id="UP000677054">
    <property type="component" value="Unassembled WGS sequence"/>
</dbReference>
<dbReference type="SMART" id="SM00360">
    <property type="entry name" value="RRM"/>
    <property type="match status" value="1"/>
</dbReference>
<evidence type="ECO:0000256" key="3">
    <source>
        <dbReference type="SAM" id="MobiDB-lite"/>
    </source>
</evidence>